<evidence type="ECO:0000313" key="8">
    <source>
        <dbReference type="EMBL" id="KEQ62025.1"/>
    </source>
</evidence>
<evidence type="ECO:0000256" key="6">
    <source>
        <dbReference type="SAM" id="Phobius"/>
    </source>
</evidence>
<name>A0A074VMR8_AURM1</name>
<keyword evidence="4 6" id="KW-0472">Membrane</keyword>
<dbReference type="GO" id="GO:0016020">
    <property type="term" value="C:membrane"/>
    <property type="evidence" value="ECO:0007669"/>
    <property type="project" value="UniProtKB-SubCell"/>
</dbReference>
<feature type="transmembrane region" description="Helical" evidence="6">
    <location>
        <begin position="154"/>
        <end position="174"/>
    </location>
</feature>
<proteinExistence type="inferred from homology"/>
<dbReference type="InterPro" id="IPR049326">
    <property type="entry name" value="Rhodopsin_dom_fungi"/>
</dbReference>
<dbReference type="GeneID" id="63915452"/>
<dbReference type="AlphaFoldDB" id="A0A074VMR8"/>
<evidence type="ECO:0000256" key="5">
    <source>
        <dbReference type="ARBA" id="ARBA00038359"/>
    </source>
</evidence>
<evidence type="ECO:0000313" key="9">
    <source>
        <dbReference type="Proteomes" id="UP000030672"/>
    </source>
</evidence>
<dbReference type="InterPro" id="IPR052337">
    <property type="entry name" value="SAT4-like"/>
</dbReference>
<evidence type="ECO:0000256" key="1">
    <source>
        <dbReference type="ARBA" id="ARBA00004141"/>
    </source>
</evidence>
<sequence>EIFYTASATMLQLTIASVLLRITSSKSIRKVIWTVIILCITMAIATIAEMIFQCHPVSFFWDRMTPGGHCVDPSITTAFQYAYASVSCLSNWTLGILPWIICRDLTNRRQKHQVAGFLCFANIGSIETTIRFYAINQLLNTEDFLYASVPLAAWSAAEVGTGIMAVSIAALHPLQQWIQVMRGRVTTHQSMDLETVVVTELDGFPAKESHV</sequence>
<feature type="non-terminal residue" evidence="8">
    <location>
        <position position="1"/>
    </location>
</feature>
<dbReference type="RefSeq" id="XP_040879048.1">
    <property type="nucleotide sequence ID" value="XM_041022079.1"/>
</dbReference>
<evidence type="ECO:0000256" key="4">
    <source>
        <dbReference type="ARBA" id="ARBA00023136"/>
    </source>
</evidence>
<dbReference type="EMBL" id="KL584836">
    <property type="protein sequence ID" value="KEQ62025.1"/>
    <property type="molecule type" value="Genomic_DNA"/>
</dbReference>
<feature type="transmembrane region" description="Helical" evidence="6">
    <location>
        <begin position="81"/>
        <end position="102"/>
    </location>
</feature>
<feature type="domain" description="Rhodopsin" evidence="7">
    <location>
        <begin position="1"/>
        <end position="175"/>
    </location>
</feature>
<evidence type="ECO:0000259" key="7">
    <source>
        <dbReference type="Pfam" id="PF20684"/>
    </source>
</evidence>
<dbReference type="HOGENOM" id="CLU_1307432_0_0_1"/>
<gene>
    <name evidence="8" type="ORF">M437DRAFT_50793</name>
</gene>
<keyword evidence="9" id="KW-1185">Reference proteome</keyword>
<keyword evidence="2 6" id="KW-0812">Transmembrane</keyword>
<dbReference type="Proteomes" id="UP000030672">
    <property type="component" value="Unassembled WGS sequence"/>
</dbReference>
<evidence type="ECO:0000256" key="3">
    <source>
        <dbReference type="ARBA" id="ARBA00022989"/>
    </source>
</evidence>
<feature type="transmembrane region" description="Helical" evidence="6">
    <location>
        <begin position="31"/>
        <end position="52"/>
    </location>
</feature>
<comment type="subcellular location">
    <subcellularLocation>
        <location evidence="1">Membrane</location>
        <topology evidence="1">Multi-pass membrane protein</topology>
    </subcellularLocation>
</comment>
<evidence type="ECO:0000256" key="2">
    <source>
        <dbReference type="ARBA" id="ARBA00022692"/>
    </source>
</evidence>
<dbReference type="PANTHER" id="PTHR33048:SF96">
    <property type="entry name" value="INTEGRAL MEMBRANE PROTEIN"/>
    <property type="match status" value="1"/>
</dbReference>
<dbReference type="PANTHER" id="PTHR33048">
    <property type="entry name" value="PTH11-LIKE INTEGRAL MEMBRANE PROTEIN (AFU_ORTHOLOGUE AFUA_5G11245)"/>
    <property type="match status" value="1"/>
</dbReference>
<reference evidence="8 9" key="1">
    <citation type="journal article" date="2014" name="BMC Genomics">
        <title>Genome sequencing of four Aureobasidium pullulans varieties: biotechnological potential, stress tolerance, and description of new species.</title>
        <authorList>
            <person name="Gostin Ar C."/>
            <person name="Ohm R.A."/>
            <person name="Kogej T."/>
            <person name="Sonjak S."/>
            <person name="Turk M."/>
            <person name="Zajc J."/>
            <person name="Zalar P."/>
            <person name="Grube M."/>
            <person name="Sun H."/>
            <person name="Han J."/>
            <person name="Sharma A."/>
            <person name="Chiniquy J."/>
            <person name="Ngan C.Y."/>
            <person name="Lipzen A."/>
            <person name="Barry K."/>
            <person name="Grigoriev I.V."/>
            <person name="Gunde-Cimerman N."/>
        </authorList>
    </citation>
    <scope>NUCLEOTIDE SEQUENCE [LARGE SCALE GENOMIC DNA]</scope>
    <source>
        <strain evidence="8 9">CBS 110374</strain>
    </source>
</reference>
<organism evidence="8 9">
    <name type="scientific">Aureobasidium melanogenum (strain CBS 110374)</name>
    <name type="common">Aureobasidium pullulans var. melanogenum</name>
    <dbReference type="NCBI Taxonomy" id="1043003"/>
    <lineage>
        <taxon>Eukaryota</taxon>
        <taxon>Fungi</taxon>
        <taxon>Dikarya</taxon>
        <taxon>Ascomycota</taxon>
        <taxon>Pezizomycotina</taxon>
        <taxon>Dothideomycetes</taxon>
        <taxon>Dothideomycetidae</taxon>
        <taxon>Dothideales</taxon>
        <taxon>Saccotheciaceae</taxon>
        <taxon>Aureobasidium</taxon>
    </lineage>
</organism>
<protein>
    <recommendedName>
        <fullName evidence="7">Rhodopsin domain-containing protein</fullName>
    </recommendedName>
</protein>
<comment type="similarity">
    <text evidence="5">Belongs to the SAT4 family.</text>
</comment>
<accession>A0A074VMR8</accession>
<feature type="transmembrane region" description="Helical" evidence="6">
    <location>
        <begin position="114"/>
        <end position="134"/>
    </location>
</feature>
<dbReference type="Pfam" id="PF20684">
    <property type="entry name" value="Fung_rhodopsin"/>
    <property type="match status" value="1"/>
</dbReference>
<keyword evidence="3 6" id="KW-1133">Transmembrane helix</keyword>